<reference evidence="2" key="1">
    <citation type="submission" date="2022-10" db="EMBL/GenBank/DDBJ databases">
        <title>The complete genomes of actinobacterial strains from the NBC collection.</title>
        <authorList>
            <person name="Joergensen T.S."/>
            <person name="Alvarez Arevalo M."/>
            <person name="Sterndorff E.B."/>
            <person name="Faurdal D."/>
            <person name="Vuksanovic O."/>
            <person name="Mourched A.-S."/>
            <person name="Charusanti P."/>
            <person name="Shaw S."/>
            <person name="Blin K."/>
            <person name="Weber T."/>
        </authorList>
    </citation>
    <scope>NUCLEOTIDE SEQUENCE</scope>
    <source>
        <strain evidence="2">NBC_00119</strain>
    </source>
</reference>
<proteinExistence type="predicted"/>
<dbReference type="EMBL" id="CP108195">
    <property type="protein sequence ID" value="WTS11549.1"/>
    <property type="molecule type" value="Genomic_DNA"/>
</dbReference>
<dbReference type="Gene3D" id="3.10.180.10">
    <property type="entry name" value="2,3-Dihydroxybiphenyl 1,2-Dioxygenase, domain 1"/>
    <property type="match status" value="1"/>
</dbReference>
<gene>
    <name evidence="2" type="ORF">OHU69_11125</name>
</gene>
<feature type="domain" description="VOC" evidence="1">
    <location>
        <begin position="1"/>
        <end position="47"/>
    </location>
</feature>
<accession>A0AAU1U2A5</accession>
<name>A0AAU1U2A5_9ACTN</name>
<dbReference type="SUPFAM" id="SSF54593">
    <property type="entry name" value="Glyoxalase/Bleomycin resistance protein/Dihydroxybiphenyl dioxygenase"/>
    <property type="match status" value="1"/>
</dbReference>
<dbReference type="InterPro" id="IPR029068">
    <property type="entry name" value="Glyas_Bleomycin-R_OHBP_Dase"/>
</dbReference>
<dbReference type="PROSITE" id="PS51819">
    <property type="entry name" value="VOC"/>
    <property type="match status" value="1"/>
</dbReference>
<dbReference type="Pfam" id="PF00903">
    <property type="entry name" value="Glyoxalase"/>
    <property type="match status" value="1"/>
</dbReference>
<protein>
    <recommendedName>
        <fullName evidence="1">VOC domain-containing protein</fullName>
    </recommendedName>
</protein>
<dbReference type="AlphaFoldDB" id="A0AAU1U2A5"/>
<evidence type="ECO:0000259" key="1">
    <source>
        <dbReference type="PROSITE" id="PS51819"/>
    </source>
</evidence>
<dbReference type="InterPro" id="IPR004360">
    <property type="entry name" value="Glyas_Fos-R_dOase_dom"/>
</dbReference>
<organism evidence="2">
    <name type="scientific">Streptomyces sp. NBC_00119</name>
    <dbReference type="NCBI Taxonomy" id="2975659"/>
    <lineage>
        <taxon>Bacteria</taxon>
        <taxon>Bacillati</taxon>
        <taxon>Actinomycetota</taxon>
        <taxon>Actinomycetes</taxon>
        <taxon>Kitasatosporales</taxon>
        <taxon>Streptomycetaceae</taxon>
        <taxon>Streptomyces</taxon>
    </lineage>
</organism>
<evidence type="ECO:0000313" key="2">
    <source>
        <dbReference type="EMBL" id="WTS11549.1"/>
    </source>
</evidence>
<sequence length="55" mass="6108">MCDDLDAQLGELRARGVEITRPVGEQRWGRLTAVRSPSGAELPLYEPRHPVAHSL</sequence>
<dbReference type="InterPro" id="IPR037523">
    <property type="entry name" value="VOC_core"/>
</dbReference>